<evidence type="ECO:0000259" key="36">
    <source>
        <dbReference type="Pfam" id="PF00517"/>
    </source>
</evidence>
<feature type="lipid moiety-binding region" description="S-palmitoyl cysteine; by host" evidence="32">
    <location>
        <position position="760"/>
    </location>
</feature>
<feature type="domain" description="Human immunodeficiency virus 1 envelope glycoprotein Gp120" evidence="35">
    <location>
        <begin position="33"/>
        <end position="142"/>
    </location>
</feature>
<comment type="miscellaneous">
    <text evidence="32">HIV-1 lineages are divided in three main groups, M (for Major), O (for Outlier), and N (for New, or Non-M, Non-O). The vast majority of strains found worldwide belong to the group M. Group O seems to be endemic to and largely confined to Cameroon and neighboring countries in West Central Africa, where these viruses represent a small minority of HIV-1 strains. The group N is represented by a limited number of isolates from Cameroonian persons. The group M is further subdivided in 9 clades or subtypes (A to D, F to H, J and K).</text>
</comment>
<dbReference type="FunFam" id="2.170.40.20:FF:000003">
    <property type="entry name" value="Envelope glycoprotein gp160"/>
    <property type="match status" value="1"/>
</dbReference>
<evidence type="ECO:0000256" key="8">
    <source>
        <dbReference type="ARBA" id="ARBA00022510"/>
    </source>
</evidence>
<feature type="chain" id="PRO_5023390519" description="Transmembrane protein gp41" evidence="32">
    <location>
        <begin position="508"/>
        <end position="852"/>
    </location>
</feature>
<feature type="domain" description="Human immunodeficiency virus 1 envelope glycoprotein Gp120" evidence="35">
    <location>
        <begin position="146"/>
        <end position="507"/>
    </location>
</feature>
<feature type="site" description="Cleavage; by host furin" evidence="32">
    <location>
        <begin position="507"/>
        <end position="508"/>
    </location>
</feature>
<keyword evidence="12 32" id="KW-1162">Viral penetration into host cytoplasm</keyword>
<dbReference type="InterPro" id="IPR000777">
    <property type="entry name" value="HIV1_Gp120"/>
</dbReference>
<comment type="domain">
    <text evidence="32">The membrane proximal external region (MPER) present in gp41 is a tryptophan-rich region recognized by the antibodies 2F5, Z13, and 4E10. MPER seems to play a role in fusion.</text>
</comment>
<dbReference type="InterPro" id="IPR000328">
    <property type="entry name" value="GP41-like"/>
</dbReference>
<evidence type="ECO:0000256" key="23">
    <source>
        <dbReference type="ARBA" id="ARBA00023046"/>
    </source>
</evidence>
<comment type="subcellular location">
    <subcellularLocation>
        <location evidence="3">Host cell membrane</location>
        <topology evidence="3">Peripheral membrane protein</topology>
    </subcellularLocation>
    <subcellularLocation>
        <location evidence="1">Host cell membrane</location>
        <topology evidence="1">Single-pass type I membrane protein</topology>
    </subcellularLocation>
    <subcellularLocation>
        <location evidence="2">Host endosome membrane</location>
        <topology evidence="2">Peripheral membrane protein</topology>
    </subcellularLocation>
    <subcellularLocation>
        <location evidence="5">Host endosome membrane</location>
        <topology evidence="5">Single-pass type I membrane protein</topology>
    </subcellularLocation>
    <subcellularLocation>
        <location evidence="6">Virion membrane</location>
        <topology evidence="6">Peripheral membrane protein</topology>
    </subcellularLocation>
    <subcellularLocation>
        <location evidence="4">Virion membrane</location>
        <topology evidence="4">Single-pass type I membrane protein</topology>
    </subcellularLocation>
</comment>
<feature type="region of interest" description="Disordered" evidence="34">
    <location>
        <begin position="712"/>
        <end position="735"/>
    </location>
</feature>
<dbReference type="GO" id="GO:0039654">
    <property type="term" value="P:fusion of virus membrane with host endosome membrane"/>
    <property type="evidence" value="ECO:0007669"/>
    <property type="project" value="UniProtKB-UniRule"/>
</dbReference>
<feature type="disulfide bond" evidence="32">
    <location>
        <begin position="594"/>
        <end position="600"/>
    </location>
</feature>
<comment type="function">
    <text evidence="32">Envelope glycoprotein gp160: Oligomerizes in the host endoplasmic reticulum into predominantly trimers. In a second time, gp160 transits in the host Golgi, where glycosylation is completed. The precursor is then proteolytically cleaved in the trans-Golgi and thereby activated by cellular furin or furin-like proteases to produce gp120 and gp41.</text>
</comment>
<evidence type="ECO:0000313" key="37">
    <source>
        <dbReference type="EMBL" id="AIX96335.1"/>
    </source>
</evidence>
<comment type="function">
    <text evidence="32">Surface protein gp120: Attaches the virus to the host lymphoid cell by binding to the primary receptor CD4. This interaction induces a structural rearrangement creating a high affinity binding site for a chemokine coreceptor like CXCR4 and/or CCR5. Acts as a ligand for CD209/DC-SIGN and CLEC4M/DC-SIGNR, which are respectively found on dendritic cells (DCs), and on endothelial cells of liver sinusoids and lymph node sinuses. These interactions allow capture of viral particles at mucosal surfaces by these cells and subsequent transmission to permissive cells. HIV subverts the migration properties of dendritic cells to gain access to CD4+ T-cells in lymph nodes. Virus transmission to permissive T-cells occurs either in trans (without DCs infection, through viral capture and transmission), or in cis (following DCs productive infection, through the usual CD4-gp120 interaction), thereby inducing a robust infection. In trans infection, bound virions remain infectious over days and it is proposed that they are not degraded, but protected in non-lysosomal acidic organelles within the DCs close to the cell membrane thus contributing to the viral infectious potential during DCs' migration from the periphery to the lymphoid tissues. On arrival at lymphoid tissues, intact virions recycle back to DCs' cell surface allowing virus transmission to CD4+ T-cells.</text>
</comment>
<keyword evidence="13 32" id="KW-0165">Cleavage on pair of basic residues</keyword>
<evidence type="ECO:0000256" key="3">
    <source>
        <dbReference type="ARBA" id="ARBA00004505"/>
    </source>
</evidence>
<feature type="domain" description="Retroviral envelope protein GP41-like" evidence="36">
    <location>
        <begin position="526"/>
        <end position="715"/>
    </location>
</feature>
<keyword evidence="28 32" id="KW-0325">Glycoprotein</keyword>
<reference evidence="37" key="2">
    <citation type="journal article" date="2015" name="PLoS Pathog.">
        <title>Compartmentalized Replication of R5 T Cell-Tropic HIV-1 in the Central Nervous System Early in the Course of Infection.</title>
        <authorList>
            <person name="Sturdevant C.B."/>
            <person name="Joseph S.B."/>
            <person name="Schnell G."/>
            <person name="Price R.W."/>
            <person name="Swanstrom R."/>
            <person name="Spudich S."/>
        </authorList>
    </citation>
    <scope>NUCLEOTIDE SEQUENCE</scope>
    <source>
        <strain evidence="37">9044_120809_plasma_14</strain>
    </source>
</reference>
<dbReference type="GO" id="GO:0019062">
    <property type="term" value="P:virion attachment to host cell"/>
    <property type="evidence" value="ECO:0007669"/>
    <property type="project" value="UniProtKB-UniRule"/>
</dbReference>
<evidence type="ECO:0000256" key="34">
    <source>
        <dbReference type="SAM" id="MobiDB-lite"/>
    </source>
</evidence>
<gene>
    <name evidence="32 37" type="primary">env</name>
</gene>
<feature type="region of interest" description="Fusion peptide" evidence="32">
    <location>
        <begin position="508"/>
        <end position="528"/>
    </location>
</feature>
<evidence type="ECO:0000256" key="5">
    <source>
        <dbReference type="ARBA" id="ARBA00004578"/>
    </source>
</evidence>
<evidence type="ECO:0000256" key="21">
    <source>
        <dbReference type="ARBA" id="ARBA00022890"/>
    </source>
</evidence>
<keyword evidence="27 32" id="KW-1015">Disulfide bond</keyword>
<dbReference type="FunFam" id="2.170.40.20:FF:000001">
    <property type="entry name" value="Envelope glycoprotein gp160"/>
    <property type="match status" value="1"/>
</dbReference>
<comment type="similarity">
    <text evidence="32">Belongs to the HIV-1 env protein family.</text>
</comment>
<protein>
    <recommendedName>
        <fullName evidence="32">Envelope glycoprotein gp160</fullName>
    </recommendedName>
    <alternativeName>
        <fullName evidence="32">Env polyprotein</fullName>
    </alternativeName>
    <component>
        <recommendedName>
            <fullName evidence="32">Surface protein gp120</fullName>
            <shortName evidence="32">SU</shortName>
        </recommendedName>
        <alternativeName>
            <fullName evidence="32">Glycoprotein 120</fullName>
            <shortName evidence="32">gp120</shortName>
        </alternativeName>
    </component>
    <component>
        <recommendedName>
            <fullName evidence="32">Transmembrane protein gp41</fullName>
            <shortName evidence="32">TM</shortName>
        </recommendedName>
        <alternativeName>
            <fullName evidence="32">Glycoprotein 41</fullName>
            <shortName evidence="32">gp41</shortName>
        </alternativeName>
    </component>
</protein>
<dbReference type="GO" id="GO:1903911">
    <property type="term" value="P:positive regulation of receptor clustering"/>
    <property type="evidence" value="ECO:0007669"/>
    <property type="project" value="UniProtKB-UniRule"/>
</dbReference>
<accession>A0A0A1CPB9</accession>
<feature type="disulfide bond" evidence="32">
    <location>
        <begin position="213"/>
        <end position="242"/>
    </location>
</feature>
<dbReference type="GO" id="GO:0044175">
    <property type="term" value="C:host cell endosome membrane"/>
    <property type="evidence" value="ECO:0007669"/>
    <property type="project" value="UniProtKB-SubCell"/>
</dbReference>
<reference evidence="37" key="1">
    <citation type="submission" date="2014-08" db="EMBL/GenBank/DDBJ databases">
        <authorList>
            <person name="Buckheit Sturdevant C."/>
            <person name="Joseph S.B."/>
            <person name="Schnell G."/>
            <person name="Price R.W."/>
            <person name="Swanstrom R."/>
            <person name="Spudich S."/>
        </authorList>
    </citation>
    <scope>NUCLEOTIDE SEQUENCE</scope>
    <source>
        <strain evidence="37">9044_120809_plasma_14</strain>
    </source>
</reference>
<keyword evidence="31 32" id="KW-1160">Virus entry into host cell</keyword>
<organism evidence="37">
    <name type="scientific">Human immunodeficiency virus type 1</name>
    <name type="common">HIV-1</name>
    <dbReference type="NCBI Taxonomy" id="11676"/>
    <lineage>
        <taxon>Viruses</taxon>
        <taxon>Riboviria</taxon>
        <taxon>Pararnavirae</taxon>
        <taxon>Artverviricota</taxon>
        <taxon>Revtraviricetes</taxon>
        <taxon>Ortervirales</taxon>
        <taxon>Retroviridae</taxon>
        <taxon>Orthoretrovirinae</taxon>
        <taxon>Lentivirus</taxon>
        <taxon>Lentivirus humimdef1</taxon>
    </lineage>
</organism>
<dbReference type="GO" id="GO:0020002">
    <property type="term" value="C:host cell plasma membrane"/>
    <property type="evidence" value="ECO:0007669"/>
    <property type="project" value="UniProtKB-SubCell"/>
</dbReference>
<dbReference type="Pfam" id="PF00516">
    <property type="entry name" value="GP120"/>
    <property type="match status" value="2"/>
</dbReference>
<keyword evidence="15 32" id="KW-0053">Apoptosis</keyword>
<dbReference type="GO" id="GO:0019064">
    <property type="term" value="P:fusion of virus membrane with host plasma membrane"/>
    <property type="evidence" value="ECO:0007669"/>
    <property type="project" value="UniProtKB-UniRule"/>
</dbReference>
<keyword evidence="20 32" id="KW-0261">Viral envelope protein</keyword>
<keyword evidence="26 32" id="KW-0564">Palmitate</keyword>
<dbReference type="Gene3D" id="1.20.5.490">
    <property type="entry name" value="Single helix bin"/>
    <property type="match status" value="1"/>
</dbReference>
<feature type="disulfide bond" evidence="32">
    <location>
        <begin position="53"/>
        <end position="73"/>
    </location>
</feature>
<evidence type="ECO:0000256" key="25">
    <source>
        <dbReference type="ARBA" id="ARBA00023136"/>
    </source>
</evidence>
<keyword evidence="23 32" id="KW-1039">Host endosome</keyword>
<feature type="short sequence motif" description="Di-leucine internalization motif" evidence="32">
    <location>
        <begin position="851"/>
        <end position="852"/>
    </location>
</feature>
<comment type="miscellaneous">
    <text evidence="32">Inhibitors targeting HIV-1 viral envelope proteins are used as antiretroviral drugs. Attachment of virions to the cell surface via non-specific interactions and CD4 binding can be blocked by inhibitors that include cyanovirin-N, cyclotriazadisulfonamide analogs, PRO 2000, TNX 355 and PRO 542. In addition, BMS 806 can block CD4-induced conformational changes. Env interactions with the coreceptor molecules can be targeted by CCR5 antagonists including SCH-D, maraviroc (UK 427857) and aplaviroc (GW 873140), and the CXCR4 antagonist AMD 070. Fusion of viral and cellular membranes can be inhibited by peptides such as enfuvirtide and tifuvirtide (T 1249). Resistance to inhibitors associated with mutations in Env are observed. Most of the time, single mutations confer only a modest reduction in drug susceptibility. Combination of several mutations is usually required to develop a high-level drug resistance.</text>
</comment>
<evidence type="ECO:0000256" key="33">
    <source>
        <dbReference type="RuleBase" id="RU363095"/>
    </source>
</evidence>
<evidence type="ECO:0000256" key="12">
    <source>
        <dbReference type="ARBA" id="ARBA00022595"/>
    </source>
</evidence>
<keyword evidence="8 32" id="KW-1170">Fusion of virus membrane with host endosomal membrane</keyword>
<name>A0A0A1CPB9_HV1</name>
<feature type="region of interest" description="Immunosuppression" evidence="32">
    <location>
        <begin position="570"/>
        <end position="588"/>
    </location>
</feature>
<evidence type="ECO:0000256" key="29">
    <source>
        <dbReference type="ARBA" id="ARBA00023280"/>
    </source>
</evidence>
<evidence type="ECO:0000256" key="1">
    <source>
        <dbReference type="ARBA" id="ARBA00004402"/>
    </source>
</evidence>
<keyword evidence="29 32" id="KW-0899">Viral immunoevasion</keyword>
<dbReference type="HAMAP" id="MF_04083">
    <property type="entry name" value="HIV_ENV"/>
    <property type="match status" value="1"/>
</dbReference>
<comment type="PTM">
    <text evidence="32">Highly glycosylated by host. The high number of glycan on the protein is reffered to as 'glycan shield' because it contributes to hide protein sequence from adaptive immune system.</text>
</comment>
<evidence type="ECO:0000256" key="7">
    <source>
        <dbReference type="ARBA" id="ARBA00022506"/>
    </source>
</evidence>
<dbReference type="GO" id="GO:0075512">
    <property type="term" value="P:clathrin-dependent endocytosis of virus by host cell"/>
    <property type="evidence" value="ECO:0007669"/>
    <property type="project" value="UniProtKB-UniRule"/>
</dbReference>
<evidence type="ECO:0000256" key="20">
    <source>
        <dbReference type="ARBA" id="ARBA00022879"/>
    </source>
</evidence>
<keyword evidence="17 32" id="KW-1161">Viral attachment to host cell</keyword>
<comment type="domain">
    <text evidence="32">The CD4-binding region is targeted by the antibody b12.</text>
</comment>
<dbReference type="GO" id="GO:0052031">
    <property type="term" value="P:symbiont-mediated perturbation of host defense response"/>
    <property type="evidence" value="ECO:0007669"/>
    <property type="project" value="UniProtKB-UniRule"/>
</dbReference>
<keyword evidence="19 32" id="KW-1043">Host membrane</keyword>
<dbReference type="Pfam" id="PF00517">
    <property type="entry name" value="GP41"/>
    <property type="match status" value="1"/>
</dbReference>
<dbReference type="GO" id="GO:0016020">
    <property type="term" value="C:membrane"/>
    <property type="evidence" value="ECO:0007669"/>
    <property type="project" value="UniProtKB-UniRule"/>
</dbReference>
<dbReference type="GO" id="GO:0055036">
    <property type="term" value="C:virion membrane"/>
    <property type="evidence" value="ECO:0007669"/>
    <property type="project" value="UniProtKB-SubCell"/>
</dbReference>
<feature type="chain" id="PRO_5023390518" description="Envelope glycoprotein gp160" evidence="32">
    <location>
        <begin position="32"/>
        <end position="852"/>
    </location>
</feature>
<evidence type="ECO:0000256" key="22">
    <source>
        <dbReference type="ARBA" id="ARBA00022989"/>
    </source>
</evidence>
<evidence type="ECO:0000256" key="16">
    <source>
        <dbReference type="ARBA" id="ARBA00022729"/>
    </source>
</evidence>
<dbReference type="GO" id="GO:1903908">
    <property type="term" value="P:positive regulation of plasma membrane raft polarization"/>
    <property type="evidence" value="ECO:0007669"/>
    <property type="project" value="UniProtKB-UniRule"/>
</dbReference>
<evidence type="ECO:0000256" key="28">
    <source>
        <dbReference type="ARBA" id="ARBA00023180"/>
    </source>
</evidence>
<feature type="topological domain" description="Cytoplasmic" evidence="32">
    <location>
        <begin position="702"/>
        <end position="852"/>
    </location>
</feature>
<evidence type="ECO:0000256" key="27">
    <source>
        <dbReference type="ARBA" id="ARBA00023157"/>
    </source>
</evidence>
<dbReference type="GO" id="GO:0019031">
    <property type="term" value="C:viral envelope"/>
    <property type="evidence" value="ECO:0007669"/>
    <property type="project" value="UniProtKB-KW"/>
</dbReference>
<keyword evidence="25 32" id="KW-0472">Membrane</keyword>
<evidence type="ECO:0000256" key="11">
    <source>
        <dbReference type="ARBA" id="ARBA00022581"/>
    </source>
</evidence>
<evidence type="ECO:0000256" key="30">
    <source>
        <dbReference type="ARBA" id="ARBA00023288"/>
    </source>
</evidence>
<comment type="domain">
    <text evidence="32">Some of the most genetically diverse regions of the viral genome are present in Env. They are called variable regions 1 through 5 (V1 through V5). Coreceptor usage of gp120 is determined mainly by the primary structure of the third variable region (V3) in the outer domain of gp120. The sequence of V3 determines which coreceptor, CCR5 and/or CXCR4 (corresponding to R5/macrophage, X4/T cell and R5X4/T cell and macrophage tropism), is used to trigger the fusion potential of the Env complex, and hence which cells the virus can infect. Binding to CCR5 involves a region adjacent in addition to V3.</text>
</comment>
<dbReference type="InterPro" id="IPR036377">
    <property type="entry name" value="Gp120_core_sf"/>
</dbReference>
<comment type="domain">
    <text evidence="32">The YXXL motif is involved in determining the exact site of viral release at the surface of infected mononuclear cells and promotes endocytosis. YXXL and di-leucine endocytosis motifs interact directly or indirectly with the clathrin adapter complexes, opperate independently, and their activities are not additive.</text>
</comment>
<evidence type="ECO:0000256" key="31">
    <source>
        <dbReference type="ARBA" id="ARBA00023296"/>
    </source>
</evidence>
<feature type="region of interest" description="V5" evidence="32">
    <location>
        <begin position="457"/>
        <end position="467"/>
    </location>
</feature>
<evidence type="ECO:0000256" key="6">
    <source>
        <dbReference type="ARBA" id="ARBA00004650"/>
    </source>
</evidence>
<evidence type="ECO:0000256" key="18">
    <source>
        <dbReference type="ARBA" id="ARBA00022844"/>
    </source>
</evidence>
<comment type="subunit">
    <text evidence="32">The mature envelope protein (Env) consists of a homotrimer of non-covalently associated gp120-gp41 heterodimers. The resulting complex protrudes from the virus surface as a spike. There seems to be as few as 10 spikes on the average virion. Surface protein gp120 interacts with host CD4, CCR5 and CXCR4. Gp120 also interacts with the C-type lectins CD209/DC-SIGN and CLEC4M/DC-SIGNR (collectively referred to as DC-SIGN(R)). Gp120 and gp41 interact with GalCer. Gp120 interacts with host ITGA4/ITGB7 complex; on CD4+ T-cells, this interaction results in rapid activation of integrin ITGAL/LFA-1, which facilitates efficient cell-to-cell spreading of HIV-1. Gp120 interacts with cell-associated heparan sulfate; this interaction increases virus infectivity on permissive cells and may be involved in infection of CD4- cells.</text>
</comment>
<dbReference type="Gene3D" id="2.170.40.20">
    <property type="entry name" value="Human immunodeficiency virus 1, Gp160, envelope glycoprotein"/>
    <property type="match status" value="2"/>
</dbReference>
<evidence type="ECO:0000256" key="13">
    <source>
        <dbReference type="ARBA" id="ARBA00022685"/>
    </source>
</evidence>
<comment type="caution">
    <text evidence="32">Lacks conserved residue(s) required for the propagation of feature annotation.</text>
</comment>
<evidence type="ECO:0000256" key="14">
    <source>
        <dbReference type="ARBA" id="ARBA00022692"/>
    </source>
</evidence>
<keyword evidence="9 32" id="KW-1032">Host cell membrane</keyword>
<keyword evidence="14 32" id="KW-0812">Transmembrane</keyword>
<dbReference type="SUPFAM" id="SSF56502">
    <property type="entry name" value="gp120 core"/>
    <property type="match status" value="2"/>
</dbReference>
<keyword evidence="7 32" id="KW-1168">Fusion of virus membrane with host membrane</keyword>
<dbReference type="GO" id="GO:0005198">
    <property type="term" value="F:structural molecule activity"/>
    <property type="evidence" value="ECO:0007669"/>
    <property type="project" value="UniProtKB-UniRule"/>
</dbReference>
<dbReference type="Gene3D" id="1.10.287.210">
    <property type="match status" value="1"/>
</dbReference>
<feature type="disulfide bond" evidence="32">
    <location>
        <begin position="223"/>
        <end position="234"/>
    </location>
</feature>
<feature type="coiled-coil region" evidence="32">
    <location>
        <begin position="629"/>
        <end position="663"/>
    </location>
</feature>
<keyword evidence="21 32" id="KW-1164">Virus endocytosis by host</keyword>
<dbReference type="FunFam" id="1.10.287.210:FF:000001">
    <property type="entry name" value="Envelope glycoprotein gp160"/>
    <property type="match status" value="1"/>
</dbReference>
<keyword evidence="22 32" id="KW-1133">Transmembrane helix</keyword>
<comment type="function">
    <text evidence="32">Transmembrane protein gp41: Acts as a class I viral fusion protein. Under the current model, the protein has at least 3 conformational states: pre-fusion native state, pre-hairpin intermediate state, and post-fusion hairpin state. During fusion of viral and target intracellular membranes, the coiled coil regions (heptad repeats) assume a trimer-of-hairpins structure, positioning the fusion peptide in close proximity to the C-terminal region of the ectodomain. The formation of this structure appears to drive apposition and subsequent fusion of viral and target cell membranes. Complete fusion occurs in host cell endosomes and is dynamin-dependent, however some lipid transfer might occur at the plasma membrane. The virus undergoes clathrin-dependent internalization long before endosomal fusion, thus minimizing the surface exposure of conserved viral epitopes during fusion and reducing the efficacy of inhibitors targeting these epitopes. Membranes fusion leads to delivery of the nucleocapsid into the cytoplasm.</text>
</comment>
<comment type="domain">
    <text evidence="32 33">The 17 amino acids long immunosuppressive region is present in many retroviral envelope proteins. Synthetic peptides derived from this relatively conserved sequence inhibit immune function in vitro and in vivo.</text>
</comment>
<keyword evidence="16 32" id="KW-0732">Signal</keyword>
<dbReference type="CDD" id="cd09909">
    <property type="entry name" value="HIV-1-like_HR1-HR2"/>
    <property type="match status" value="1"/>
</dbReference>
<comment type="PTM">
    <text evidence="32">Specific enzymatic cleavages in vivo yield mature proteins. Envelope glycoproteins are synthesized as a inactive precursor that is heavily N-glycosylated and processed likely by host cell furin in the Golgi to yield the mature SU and TM proteins. The cleavage site between SU and TM requires the minimal sequence [KR]-X-[KR]-R. About 2 of the 9 disulfide bonds of gp41 are reduced by P4HB/PDI, following binding to CD4 receptor.</text>
</comment>
<comment type="subcellular location">
    <molecule>Transmembrane protein gp41</molecule>
    <subcellularLocation>
        <location evidence="32">Virion membrane</location>
        <topology evidence="32">Single-pass type I membrane protein</topology>
    </subcellularLocation>
    <subcellularLocation>
        <location evidence="32">Host cell membrane</location>
        <topology evidence="32">Single-pass type I membrane protein</topology>
    </subcellularLocation>
    <subcellularLocation>
        <location evidence="32">Host endosome membrane</location>
        <topology evidence="32">Single-pass type I membrane protein</topology>
    </subcellularLocation>
    <text evidence="32">It is probably concentrated at the site of budding and incorporated into the virions possibly by contacts between the cytoplasmic tail of Env and the N-terminus of Gag.</text>
</comment>
<sequence length="852" mass="96923">MKVKGIRKNYQHLWRWGIMLLGMLMICSATEKLWVTVYYGVPVWKDAKTTLFCASDAKAYETEVHNVWATHACVPTDPNPQEVVLANVTENFNMWKNDMVDQMHEDVISLWDQSLKPCVKLTPICVILNCTDYVRNDTNTTSSNPAEMKNCTFNITTSIKEEVKGYALFYKYDVVQINNNSNDTRYRLMSCNTSTITQACPKVTFEPIPIHYCAPAGFAIVKCNDKKFNGTGPCTNVSTVQCTHGIRPVVSTHLLLNGSLAEEEVVIRSENFTNNHKIIIVQLNQSVEINCIRPNNNTRTSIPIGPGKTIYATGEIIGDIRQAHCNISKEKWTDTLKKIVGKLGEQFNKTIIFDQPPPGGDPEVVMHNFNCGGEFFYCNTSGLFNSTWTRNNTTGTWNSTNTTTIGNDTITLQCRIRQIINRWQEVGKAMYAPPIAGIIRCSSNITGLLITRDGGNETVHNETFRPAGGDMRDNWRSELYKYKVVKVEPLGIAPTKARRRVVQREKRTVGIGAVFLGFLGAAGSTMGAASLTLTVQARLLLSGIVQQQNNLLKAIEAQQHMLQLTVWGIKQLQARVLAVERYLRDQQLMGIWGCSGKLICTTSVPWNASWSNKSLDHIWNNMTWMQWEREIDNYTGLIYTLLEESQNQQEKNEKDLLELYKWDSLWSWFDITNWLWYIKIFIMVVGGLVGLRIVFTVFSIINRVRQGYSPLSFQTHPPARRGPDRPEGIEEEGGERDRDRSIRLVNGFLALFWDDLRSLCLFSYHRLRDLLLIVTRIVELLGHRGWEALKYWGNLLQYWGQELKNSAVSLLNAIAIAVAEGTDRIIEVVQRAFRAILNIPRRIRQGFERALL</sequence>
<evidence type="ECO:0000256" key="4">
    <source>
        <dbReference type="ARBA" id="ARBA00004563"/>
    </source>
</evidence>
<dbReference type="EMBL" id="KM354652">
    <property type="protein sequence ID" value="AIX96335.1"/>
    <property type="molecule type" value="Genomic_RNA"/>
</dbReference>
<evidence type="ECO:0000256" key="24">
    <source>
        <dbReference type="ARBA" id="ARBA00023054"/>
    </source>
</evidence>
<keyword evidence="30 32" id="KW-0449">Lipoprotein</keyword>
<evidence type="ECO:0000256" key="15">
    <source>
        <dbReference type="ARBA" id="ARBA00022703"/>
    </source>
</evidence>
<evidence type="ECO:0000256" key="17">
    <source>
        <dbReference type="ARBA" id="ARBA00022804"/>
    </source>
</evidence>
<evidence type="ECO:0000256" key="2">
    <source>
        <dbReference type="ARBA" id="ARBA00004433"/>
    </source>
</evidence>
<evidence type="ECO:0000259" key="35">
    <source>
        <dbReference type="Pfam" id="PF00516"/>
    </source>
</evidence>
<evidence type="ECO:0000256" key="9">
    <source>
        <dbReference type="ARBA" id="ARBA00022511"/>
    </source>
</evidence>
<comment type="PTM">
    <text evidence="32">Palmitoylation of the transmembrane protein and of Env polyprotein (prior to its proteolytic cleavage) is essential for their association with host cell membrane lipid rafts. Palmitoylation is therefore required for envelope trafficking to classical lipid rafts, but not for viral replication.</text>
</comment>
<keyword evidence="18 32" id="KW-0946">Virion</keyword>
<evidence type="ECO:0000256" key="32">
    <source>
        <dbReference type="HAMAP-Rule" id="MF_04083"/>
    </source>
</evidence>
<organismHost>
    <name type="scientific">Homo sapiens</name>
    <name type="common">Human</name>
    <dbReference type="NCBI Taxonomy" id="9606"/>
</organismHost>
<feature type="region of interest" description="MPER; binding to GalCer" evidence="32">
    <location>
        <begin position="658"/>
        <end position="679"/>
    </location>
</feature>
<feature type="transmembrane region" description="Helical" evidence="33">
    <location>
        <begin position="674"/>
        <end position="701"/>
    </location>
</feature>
<dbReference type="InterPro" id="IPR037527">
    <property type="entry name" value="Gp160"/>
</dbReference>
<dbReference type="GO" id="GO:0019082">
    <property type="term" value="P:viral protein processing"/>
    <property type="evidence" value="ECO:0007669"/>
    <property type="project" value="UniProtKB-UniRule"/>
</dbReference>
<comment type="subcellular location">
    <molecule>Surface protein gp120</molecule>
    <subcellularLocation>
        <location evidence="32">Virion membrane</location>
        <topology evidence="32">Peripheral membrane protein</topology>
    </subcellularLocation>
    <subcellularLocation>
        <location evidence="32">Host cell membrane</location>
        <topology evidence="32">Peripheral membrane protein</topology>
    </subcellularLocation>
    <subcellularLocation>
        <location evidence="32">Host endosome membrane</location>
        <topology evidence="32">Single-pass type I membrane protein</topology>
    </subcellularLocation>
    <text evidence="32">The surface protein is not anchored to the viral envelope, but associates with the extravirion surface through its binding to TM. It is probably concentrated at the site of budding and incorporated into the virions possibly by contacts between the cytoplasmic tail of Env and the N-terminus of Gag.</text>
</comment>
<keyword evidence="10 32" id="KW-1165">Clathrin-mediated endocytosis of virus by host</keyword>
<evidence type="ECO:0000256" key="26">
    <source>
        <dbReference type="ARBA" id="ARBA00023139"/>
    </source>
</evidence>
<keyword evidence="24 32" id="KW-0175">Coiled coil</keyword>
<proteinExistence type="inferred from homology"/>
<evidence type="ECO:0000256" key="19">
    <source>
        <dbReference type="ARBA" id="ARBA00022870"/>
    </source>
</evidence>
<evidence type="ECO:0000256" key="10">
    <source>
        <dbReference type="ARBA" id="ARBA00022570"/>
    </source>
</evidence>
<feature type="short sequence motif" description="YXXL motif; contains endocytosis signal" evidence="32">
    <location>
        <begin position="708"/>
        <end position="711"/>
    </location>
</feature>
<keyword evidence="11 32" id="KW-0945">Host-virus interaction</keyword>
<dbReference type="SUPFAM" id="SSF58069">
    <property type="entry name" value="Virus ectodomain"/>
    <property type="match status" value="1"/>
</dbReference>